<dbReference type="RefSeq" id="WP_145060908.1">
    <property type="nucleotide sequence ID" value="NZ_CP036263.1"/>
</dbReference>
<name>A0A517MXZ9_9BACT</name>
<evidence type="ECO:0000313" key="1">
    <source>
        <dbReference type="EMBL" id="QDS99736.1"/>
    </source>
</evidence>
<evidence type="ECO:0000313" key="2">
    <source>
        <dbReference type="Proteomes" id="UP000319852"/>
    </source>
</evidence>
<protein>
    <submittedName>
        <fullName evidence="1">Uncharacterized protein</fullName>
    </submittedName>
</protein>
<dbReference type="OrthoDB" id="280755at2"/>
<organism evidence="1 2">
    <name type="scientific">Adhaeretor mobilis</name>
    <dbReference type="NCBI Taxonomy" id="1930276"/>
    <lineage>
        <taxon>Bacteria</taxon>
        <taxon>Pseudomonadati</taxon>
        <taxon>Planctomycetota</taxon>
        <taxon>Planctomycetia</taxon>
        <taxon>Pirellulales</taxon>
        <taxon>Lacipirellulaceae</taxon>
        <taxon>Adhaeretor</taxon>
    </lineage>
</organism>
<accession>A0A517MXZ9</accession>
<proteinExistence type="predicted"/>
<reference evidence="1 2" key="1">
    <citation type="submission" date="2019-02" db="EMBL/GenBank/DDBJ databases">
        <title>Deep-cultivation of Planctomycetes and their phenomic and genomic characterization uncovers novel biology.</title>
        <authorList>
            <person name="Wiegand S."/>
            <person name="Jogler M."/>
            <person name="Boedeker C."/>
            <person name="Pinto D."/>
            <person name="Vollmers J."/>
            <person name="Rivas-Marin E."/>
            <person name="Kohn T."/>
            <person name="Peeters S.H."/>
            <person name="Heuer A."/>
            <person name="Rast P."/>
            <person name="Oberbeckmann S."/>
            <person name="Bunk B."/>
            <person name="Jeske O."/>
            <person name="Meyerdierks A."/>
            <person name="Storesund J.E."/>
            <person name="Kallscheuer N."/>
            <person name="Luecker S."/>
            <person name="Lage O.M."/>
            <person name="Pohl T."/>
            <person name="Merkel B.J."/>
            <person name="Hornburger P."/>
            <person name="Mueller R.-W."/>
            <person name="Bruemmer F."/>
            <person name="Labrenz M."/>
            <person name="Spormann A.M."/>
            <person name="Op den Camp H."/>
            <person name="Overmann J."/>
            <person name="Amann R."/>
            <person name="Jetten M.S.M."/>
            <person name="Mascher T."/>
            <person name="Medema M.H."/>
            <person name="Devos D.P."/>
            <person name="Kaster A.-K."/>
            <person name="Ovreas L."/>
            <person name="Rohde M."/>
            <person name="Galperin M.Y."/>
            <person name="Jogler C."/>
        </authorList>
    </citation>
    <scope>NUCLEOTIDE SEQUENCE [LARGE SCALE GENOMIC DNA]</scope>
    <source>
        <strain evidence="1 2">HG15A2</strain>
    </source>
</reference>
<dbReference type="Proteomes" id="UP000319852">
    <property type="component" value="Chromosome"/>
</dbReference>
<dbReference type="AlphaFoldDB" id="A0A517MXZ9"/>
<dbReference type="EMBL" id="CP036263">
    <property type="protein sequence ID" value="QDS99736.1"/>
    <property type="molecule type" value="Genomic_DNA"/>
</dbReference>
<dbReference type="KEGG" id="amob:HG15A2_30660"/>
<keyword evidence="2" id="KW-1185">Reference proteome</keyword>
<gene>
    <name evidence="1" type="ORF">HG15A2_30660</name>
</gene>
<sequence length="125" mass="13467">MFKQILSTLTSIQSKQGQQRQVELLSRQVAEQSLSGVTQLIAGSTSGMTLCETRGYIRARSGKEIRRQTRLLLASGTTGSGDITSAIIRKATERLVPRVLRQLVAGQIGHAPQAVKPQAALRLAA</sequence>